<dbReference type="InterPro" id="IPR002885">
    <property type="entry name" value="PPR_rpt"/>
</dbReference>
<dbReference type="NCBIfam" id="TIGR00756">
    <property type="entry name" value="PPR"/>
    <property type="match status" value="6"/>
</dbReference>
<evidence type="ECO:0000256" key="1">
    <source>
        <dbReference type="ARBA" id="ARBA00005474"/>
    </source>
</evidence>
<reference evidence="6" key="1">
    <citation type="journal article" date="2017" name="Gigascience">
        <title>The genome draft of coconut (Cocos nucifera).</title>
        <authorList>
            <person name="Xiao Y."/>
            <person name="Xu P."/>
            <person name="Fan H."/>
            <person name="Baudouin L."/>
            <person name="Xia W."/>
            <person name="Bocs S."/>
            <person name="Xu J."/>
            <person name="Li Q."/>
            <person name="Guo A."/>
            <person name="Zhou L."/>
            <person name="Li J."/>
            <person name="Wu Y."/>
            <person name="Ma Z."/>
            <person name="Armero A."/>
            <person name="Issali A.E."/>
            <person name="Liu N."/>
            <person name="Peng M."/>
            <person name="Yang Y."/>
        </authorList>
    </citation>
    <scope>NUCLEOTIDE SEQUENCE</scope>
    <source>
        <tissue evidence="6">Spear leaf of Hainan Tall coconut</tissue>
    </source>
</reference>
<dbReference type="OrthoDB" id="185373at2759"/>
<accession>A0A8K0N7P4</accession>
<keyword evidence="2" id="KW-0677">Repeat</keyword>
<evidence type="ECO:0000256" key="4">
    <source>
        <dbReference type="PROSITE-ProRule" id="PRU00708"/>
    </source>
</evidence>
<organism evidence="6 7">
    <name type="scientific">Cocos nucifera</name>
    <name type="common">Coconut palm</name>
    <dbReference type="NCBI Taxonomy" id="13894"/>
    <lineage>
        <taxon>Eukaryota</taxon>
        <taxon>Viridiplantae</taxon>
        <taxon>Streptophyta</taxon>
        <taxon>Embryophyta</taxon>
        <taxon>Tracheophyta</taxon>
        <taxon>Spermatophyta</taxon>
        <taxon>Magnoliopsida</taxon>
        <taxon>Liliopsida</taxon>
        <taxon>Arecaceae</taxon>
        <taxon>Arecoideae</taxon>
        <taxon>Cocoseae</taxon>
        <taxon>Attaleinae</taxon>
        <taxon>Cocos</taxon>
    </lineage>
</organism>
<keyword evidence="7" id="KW-1185">Reference proteome</keyword>
<evidence type="ECO:0000259" key="5">
    <source>
        <dbReference type="PROSITE" id="PS50891"/>
    </source>
</evidence>
<dbReference type="GO" id="GO:0003723">
    <property type="term" value="F:RNA binding"/>
    <property type="evidence" value="ECO:0007669"/>
    <property type="project" value="InterPro"/>
</dbReference>
<dbReference type="SUPFAM" id="SSF48452">
    <property type="entry name" value="TPR-like"/>
    <property type="match status" value="1"/>
</dbReference>
<dbReference type="InterPro" id="IPR046848">
    <property type="entry name" value="E_motif"/>
</dbReference>
<comment type="similarity">
    <text evidence="3">Belongs to the PPR family. PCMP-E subfamily.</text>
</comment>
<dbReference type="PANTHER" id="PTHR47926">
    <property type="entry name" value="PENTATRICOPEPTIDE REPEAT-CONTAINING PROTEIN"/>
    <property type="match status" value="1"/>
</dbReference>
<feature type="repeat" description="PPR" evidence="4">
    <location>
        <begin position="382"/>
        <end position="416"/>
    </location>
</feature>
<feature type="repeat" description="PPR" evidence="4">
    <location>
        <begin position="281"/>
        <end position="315"/>
    </location>
</feature>
<evidence type="ECO:0000256" key="2">
    <source>
        <dbReference type="ARBA" id="ARBA00022737"/>
    </source>
</evidence>
<dbReference type="Proteomes" id="UP000797356">
    <property type="component" value="Chromosome 9"/>
</dbReference>
<feature type="repeat" description="PPR" evidence="4">
    <location>
        <begin position="351"/>
        <end position="381"/>
    </location>
</feature>
<dbReference type="Pfam" id="PF03195">
    <property type="entry name" value="LOB"/>
    <property type="match status" value="1"/>
</dbReference>
<reference evidence="6" key="2">
    <citation type="submission" date="2019-07" db="EMBL/GenBank/DDBJ databases">
        <authorList>
            <person name="Yang Y."/>
            <person name="Bocs S."/>
            <person name="Baudouin L."/>
        </authorList>
    </citation>
    <scope>NUCLEOTIDE SEQUENCE</scope>
    <source>
        <tissue evidence="6">Spear leaf of Hainan Tall coconut</tissue>
    </source>
</reference>
<dbReference type="InterPro" id="IPR011990">
    <property type="entry name" value="TPR-like_helical_dom_sf"/>
</dbReference>
<feature type="repeat" description="PPR" evidence="4">
    <location>
        <begin position="453"/>
        <end position="483"/>
    </location>
</feature>
<dbReference type="InterPro" id="IPR046960">
    <property type="entry name" value="PPR_At4g14850-like_plant"/>
</dbReference>
<dbReference type="Pfam" id="PF13041">
    <property type="entry name" value="PPR_2"/>
    <property type="match status" value="1"/>
</dbReference>
<sequence length="746" mass="82932">MRNDAATIPAIATPTSKHLNSLFSLCHALHLLRQLHARILLNGLHISAFFGSRLAHAYFATDSPQDARRAFDQILAKNPHSWNTMLSGYSKTYNLSEVLQLYKLSRAEGSRPDSFGLAFAVRACAGLSVLELGRSIHLEAIRSALETDEFVSPPLIDMYLEFGSLEDAEKVFDRVPVGISLVWGLMMKGYLRESMEVEVFGLFDRMKKLGIGLDPCSAVCLARACGNVGAAKEGRVIHGLCIKKNFLYSNIYLQTSLVDMYGKSGFMDFAWRLFDEMPHKDVVSWSSMIAGLAQCGRAHGSLLVFQDMLGNSIVPNEITLASVLLACSHLGALQQGKSVHAYMVRNEVELDVVTNTALLDMYAKCGSMDLAYKVFTAMPERNVFSWSAMIGGFGMHGMCEKALALFDEMRSGNPVPNSVTFVSVLSACSHSGKLQEGQFYFESMYKDYKITPNNEHYSCMVDLLGRAGLIEEAESLIKEMPQEPSASVWGALLGACRIHKRVELAEQVANKLFVLEPDRPGARILLSNIYAAAGMWDMVRKTREMMDERGLQKTVGFSTIEVDKRVYLFNAMNGRDRQHTRITELWLVLTIHKIFGASNVSKLLLHVPLPDRCEAVVTIAYEAQARIRDPVNGCVAHIFALQQEVAILQAQLMQLKAQLAHSIAGSQLSGDQWQGNIANPRLQSYSNMQTMYPKRSFDCVDYTCDGMVMQEMGSKEDLPTQHCTKRRAPHNELGELQALALRMMGS</sequence>
<gene>
    <name evidence="6" type="ORF">COCNU_09G008470</name>
</gene>
<feature type="repeat" description="PPR" evidence="4">
    <location>
        <begin position="250"/>
        <end position="280"/>
    </location>
</feature>
<evidence type="ECO:0000313" key="6">
    <source>
        <dbReference type="EMBL" id="KAG1361384.1"/>
    </source>
</evidence>
<dbReference type="GO" id="GO:0009451">
    <property type="term" value="P:RNA modification"/>
    <property type="evidence" value="ECO:0007669"/>
    <property type="project" value="InterPro"/>
</dbReference>
<dbReference type="PROSITE" id="PS51375">
    <property type="entry name" value="PPR"/>
    <property type="match status" value="6"/>
</dbReference>
<comment type="similarity">
    <text evidence="1">Belongs to the LOB domain-containing protein family.</text>
</comment>
<name>A0A8K0N7P4_COCNU</name>
<dbReference type="Gene3D" id="1.25.40.10">
    <property type="entry name" value="Tetratricopeptide repeat domain"/>
    <property type="match status" value="4"/>
</dbReference>
<protein>
    <submittedName>
        <fullName evidence="6">Pentatricopeptide repeat-containing protein, mitochondrial</fullName>
    </submittedName>
</protein>
<comment type="caution">
    <text evidence="6">The sequence shown here is derived from an EMBL/GenBank/DDBJ whole genome shotgun (WGS) entry which is preliminary data.</text>
</comment>
<dbReference type="Pfam" id="PF01535">
    <property type="entry name" value="PPR"/>
    <property type="match status" value="5"/>
</dbReference>
<feature type="repeat" description="PPR" evidence="4">
    <location>
        <begin position="78"/>
        <end position="112"/>
    </location>
</feature>
<evidence type="ECO:0000313" key="7">
    <source>
        <dbReference type="Proteomes" id="UP000797356"/>
    </source>
</evidence>
<dbReference type="Pfam" id="PF20431">
    <property type="entry name" value="E_motif"/>
    <property type="match status" value="1"/>
</dbReference>
<dbReference type="PANTHER" id="PTHR47926:SF344">
    <property type="entry name" value="OS07G0636900 PROTEIN"/>
    <property type="match status" value="1"/>
</dbReference>
<dbReference type="AlphaFoldDB" id="A0A8K0N7P4"/>
<proteinExistence type="inferred from homology"/>
<evidence type="ECO:0000256" key="3">
    <source>
        <dbReference type="ARBA" id="ARBA00061659"/>
    </source>
</evidence>
<dbReference type="FunFam" id="1.25.40.10:FF:000280">
    <property type="entry name" value="Pentatricopeptide repeat-containing protein"/>
    <property type="match status" value="1"/>
</dbReference>
<dbReference type="InterPro" id="IPR004883">
    <property type="entry name" value="LOB"/>
</dbReference>
<feature type="domain" description="LOB" evidence="5">
    <location>
        <begin position="555"/>
        <end position="659"/>
    </location>
</feature>
<dbReference type="EMBL" id="CM017880">
    <property type="protein sequence ID" value="KAG1361384.1"/>
    <property type="molecule type" value="Genomic_DNA"/>
</dbReference>
<dbReference type="PROSITE" id="PS50891">
    <property type="entry name" value="LOB"/>
    <property type="match status" value="1"/>
</dbReference>
<dbReference type="FunFam" id="1.25.40.10:FF:000031">
    <property type="entry name" value="Pentatricopeptide repeat-containing protein mitochondrial"/>
    <property type="match status" value="2"/>
</dbReference>